<dbReference type="Pfam" id="PF13242">
    <property type="entry name" value="Hydrolase_like"/>
    <property type="match status" value="1"/>
</dbReference>
<dbReference type="InterPro" id="IPR006357">
    <property type="entry name" value="HAD-SF_hydro_IIA"/>
</dbReference>
<dbReference type="InterPro" id="IPR036412">
    <property type="entry name" value="HAD-like_sf"/>
</dbReference>
<dbReference type="SUPFAM" id="SSF56784">
    <property type="entry name" value="HAD-like"/>
    <property type="match status" value="1"/>
</dbReference>
<evidence type="ECO:0000313" key="2">
    <source>
        <dbReference type="Proteomes" id="UP001244136"/>
    </source>
</evidence>
<proteinExistence type="predicted"/>
<dbReference type="Proteomes" id="UP001244136">
    <property type="component" value="Chromosome"/>
</dbReference>
<dbReference type="NCBIfam" id="TIGR01460">
    <property type="entry name" value="HAD-SF-IIA"/>
    <property type="match status" value="1"/>
</dbReference>
<name>A0ABY8PUW6_9ACTN</name>
<dbReference type="InterPro" id="IPR023214">
    <property type="entry name" value="HAD_sf"/>
</dbReference>
<gene>
    <name evidence="1" type="ORF">QH948_08740</name>
</gene>
<dbReference type="EMBL" id="CP123967">
    <property type="protein sequence ID" value="WGT46249.1"/>
    <property type="molecule type" value="Genomic_DNA"/>
</dbReference>
<dbReference type="PANTHER" id="PTHR19288:SF95">
    <property type="entry name" value="D-GLYCEROL 3-PHOSPHATE PHOSPHATASE"/>
    <property type="match status" value="1"/>
</dbReference>
<keyword evidence="1" id="KW-0378">Hydrolase</keyword>
<sequence>MTVRALAESYDAALFDLDGVIYLGPKAVDGVPEALEELRSRGTHLGFVTNNAARTPATVAEHLTSLGIRASQDDVVNSTQATLRMLSADLPAGSRLLAVGTDALRQQLTGAGFVVVDSLDDDPVAVVQGYHPQLVWSQIEQAALAVQRGAAWYATNPDLTRPTDRGIVPGLGSQIAIVRVCVDVDPLIAGKPFRPLLDETVLRIGAEHPIFVGDRTDTDILGANNVGMDSLFVFTGAHGKADLADAAPEFRPTWIGFDAAALLEPPREAFLEGQRYTCGYQEVDFTDGLGWLSTRPVTRDEQLDALWAALQARWRFGIDISAVLNSLDLLR</sequence>
<accession>A0ABY8PUW6</accession>
<reference evidence="1 2" key="1">
    <citation type="journal article" date="2008" name="Int. J. Syst. Evol. Microbiol.">
        <title>Tessaracoccus flavescens sp. nov., isolated from marine sediment.</title>
        <authorList>
            <person name="Lee D.W."/>
            <person name="Lee S.D."/>
        </authorList>
    </citation>
    <scope>NUCLEOTIDE SEQUENCE [LARGE SCALE GENOMIC DNA]</scope>
    <source>
        <strain evidence="1 2">T21</strain>
    </source>
</reference>
<dbReference type="Gene3D" id="3.40.50.1000">
    <property type="entry name" value="HAD superfamily/HAD-like"/>
    <property type="match status" value="2"/>
</dbReference>
<dbReference type="RefSeq" id="WP_281144059.1">
    <property type="nucleotide sequence ID" value="NZ_CP123967.1"/>
</dbReference>
<protein>
    <submittedName>
        <fullName evidence="1">HAD-IIA family hydrolase</fullName>
    </submittedName>
</protein>
<dbReference type="Pfam" id="PF13344">
    <property type="entry name" value="Hydrolase_6"/>
    <property type="match status" value="1"/>
</dbReference>
<dbReference type="PANTHER" id="PTHR19288">
    <property type="entry name" value="4-NITROPHENYLPHOSPHATASE-RELATED"/>
    <property type="match status" value="1"/>
</dbReference>
<organism evidence="1 2">
    <name type="scientific">Tessaracoccus lacteus</name>
    <dbReference type="NCBI Taxonomy" id="3041766"/>
    <lineage>
        <taxon>Bacteria</taxon>
        <taxon>Bacillati</taxon>
        <taxon>Actinomycetota</taxon>
        <taxon>Actinomycetes</taxon>
        <taxon>Propionibacteriales</taxon>
        <taxon>Propionibacteriaceae</taxon>
        <taxon>Tessaracoccus</taxon>
    </lineage>
</organism>
<evidence type="ECO:0000313" key="1">
    <source>
        <dbReference type="EMBL" id="WGT46249.1"/>
    </source>
</evidence>
<dbReference type="GO" id="GO:0016787">
    <property type="term" value="F:hydrolase activity"/>
    <property type="evidence" value="ECO:0007669"/>
    <property type="project" value="UniProtKB-KW"/>
</dbReference>
<keyword evidence="2" id="KW-1185">Reference proteome</keyword>